<evidence type="ECO:0000313" key="2">
    <source>
        <dbReference type="Proteomes" id="UP000195105"/>
    </source>
</evidence>
<sequence>MRTLGWIKPTEWREVRYGTSRAGAVDVPIFTTASVDALPETHPEVDWEQLRSVGKGRRSPLAALVKARQRDKTVSYVVRRSSRL</sequence>
<proteinExistence type="predicted"/>
<reference evidence="1 2" key="1">
    <citation type="submission" date="2017-05" db="EMBL/GenBank/DDBJ databases">
        <title>Biotechnological potential of actinobacteria isolated from South African environments.</title>
        <authorList>
            <person name="Le Roes-Hill M."/>
            <person name="Prins A."/>
            <person name="Durrell K.A."/>
        </authorList>
    </citation>
    <scope>NUCLEOTIDE SEQUENCE [LARGE SCALE GENOMIC DNA]</scope>
    <source>
        <strain evidence="1 2">HMC13</strain>
    </source>
</reference>
<dbReference type="Proteomes" id="UP000195105">
    <property type="component" value="Unassembled WGS sequence"/>
</dbReference>
<protein>
    <submittedName>
        <fullName evidence="1">Uncharacterized protein</fullName>
    </submittedName>
</protein>
<name>A0A243RG22_9ACTN</name>
<dbReference type="EMBL" id="NGFN01000357">
    <property type="protein sequence ID" value="OUC93636.1"/>
    <property type="molecule type" value="Genomic_DNA"/>
</dbReference>
<accession>A0A243RG22</accession>
<dbReference type="AlphaFoldDB" id="A0A243RG22"/>
<comment type="caution">
    <text evidence="1">The sequence shown here is derived from an EMBL/GenBank/DDBJ whole genome shotgun (WGS) entry which is preliminary data.</text>
</comment>
<keyword evidence="2" id="KW-1185">Reference proteome</keyword>
<evidence type="ECO:0000313" key="1">
    <source>
        <dbReference type="EMBL" id="OUC93636.1"/>
    </source>
</evidence>
<gene>
    <name evidence="1" type="ORF">CA983_36140</name>
</gene>
<organism evidence="1 2">
    <name type="scientific">Streptomyces swartbergensis</name>
    <dbReference type="NCBI Taxonomy" id="487165"/>
    <lineage>
        <taxon>Bacteria</taxon>
        <taxon>Bacillati</taxon>
        <taxon>Actinomycetota</taxon>
        <taxon>Actinomycetes</taxon>
        <taxon>Kitasatosporales</taxon>
        <taxon>Streptomycetaceae</taxon>
        <taxon>Streptomyces</taxon>
    </lineage>
</organism>